<dbReference type="EMBL" id="AP024086">
    <property type="protein sequence ID" value="BCL59565.1"/>
    <property type="molecule type" value="Genomic_DNA"/>
</dbReference>
<name>A0A8D5FKV7_9BACT</name>
<protein>
    <recommendedName>
        <fullName evidence="4">DUF1439 domain-containing protein</fullName>
    </recommendedName>
</protein>
<keyword evidence="1" id="KW-0732">Signal</keyword>
<keyword evidence="3" id="KW-1185">Reference proteome</keyword>
<feature type="signal peptide" evidence="1">
    <location>
        <begin position="1"/>
        <end position="23"/>
    </location>
</feature>
<evidence type="ECO:0000256" key="1">
    <source>
        <dbReference type="SAM" id="SignalP"/>
    </source>
</evidence>
<accession>A0A8D5FKV7</accession>
<dbReference type="Proteomes" id="UP000826725">
    <property type="component" value="Chromosome"/>
</dbReference>
<evidence type="ECO:0000313" key="3">
    <source>
        <dbReference type="Proteomes" id="UP000826725"/>
    </source>
</evidence>
<organism evidence="2 3">
    <name type="scientific">Desulfomarina profundi</name>
    <dbReference type="NCBI Taxonomy" id="2772557"/>
    <lineage>
        <taxon>Bacteria</taxon>
        <taxon>Pseudomonadati</taxon>
        <taxon>Thermodesulfobacteriota</taxon>
        <taxon>Desulfobulbia</taxon>
        <taxon>Desulfobulbales</taxon>
        <taxon>Desulfobulbaceae</taxon>
        <taxon>Desulfomarina</taxon>
    </lineage>
</organism>
<dbReference type="KEGG" id="dbk:DGMP_02580"/>
<dbReference type="AlphaFoldDB" id="A0A8D5FKV7"/>
<gene>
    <name evidence="2" type="ORF">DGMP_02580</name>
</gene>
<sequence>MRKLLFFLITFFICLPVSSYAGANQYITLDIPEAVIARAVTAMLPLNIDAHSKNIRGDITILNISELQLNNRNLACRMHLAGNNLAFLTEIAGHEIRLKVGSVEIDFRANAALRFDAAKQILYIKPVINTVSAKGDGRNGEIGKALIGLLNGREFPITMQELDPLIARTGSKTVIIATKITDILAQKDRLQLKLTPTISVKSSR</sequence>
<proteinExistence type="predicted"/>
<reference evidence="2" key="1">
    <citation type="submission" date="2020-09" db="EMBL/GenBank/DDBJ databases">
        <title>Desulfogranum mesoprofundum gen. nov., sp. nov., a novel mesophilic, sulfate-reducing chemolithoautotroph isolated from a deep-sea hydrothermal vent chimney in the Suiyo Seamount.</title>
        <authorList>
            <person name="Hashimoto Y."/>
            <person name="Nakagawa S."/>
        </authorList>
    </citation>
    <scope>NUCLEOTIDE SEQUENCE</scope>
    <source>
        <strain evidence="2">KT2</strain>
    </source>
</reference>
<evidence type="ECO:0008006" key="4">
    <source>
        <dbReference type="Google" id="ProtNLM"/>
    </source>
</evidence>
<evidence type="ECO:0000313" key="2">
    <source>
        <dbReference type="EMBL" id="BCL59565.1"/>
    </source>
</evidence>
<feature type="chain" id="PRO_5034179658" description="DUF1439 domain-containing protein" evidence="1">
    <location>
        <begin position="24"/>
        <end position="204"/>
    </location>
</feature>